<organism evidence="2 3">
    <name type="scientific">Piscinibacter koreensis</name>
    <dbReference type="NCBI Taxonomy" id="2742824"/>
    <lineage>
        <taxon>Bacteria</taxon>
        <taxon>Pseudomonadati</taxon>
        <taxon>Pseudomonadota</taxon>
        <taxon>Betaproteobacteria</taxon>
        <taxon>Burkholderiales</taxon>
        <taxon>Sphaerotilaceae</taxon>
        <taxon>Piscinibacter</taxon>
    </lineage>
</organism>
<proteinExistence type="predicted"/>
<accession>A0A7Y6NRI5</accession>
<dbReference type="AlphaFoldDB" id="A0A7Y6NRI5"/>
<keyword evidence="3" id="KW-1185">Reference proteome</keyword>
<sequence>MSGMFFSSFARAMLPWLLIATGAAASTLEAQVTAPRCGATAVDAQTPPAAAAQRIPDSQAVSGSRNIAWAWLGTPSSHYAHAALGSTLHARSLHALVTHPGRIQRQLTVTLPADRVFEDRTLRLADLEGDGGDQIIVVESDPQLGSALVVYGLRTGAGAREPVLASMARGPFAGKPMRWLNPVGAADFDGDGRLDLAAVTTPHMGGVLTLYRYEPPRLQPVATLPGVSNHRNGTVEQQLAAIVQRPGRRPALIIPGNDLRRLHAVRLDDAGQWKQQAEPLVLPSPVQRLTPLPSGACVLMTDGITVQVRFSD</sequence>
<evidence type="ECO:0000256" key="1">
    <source>
        <dbReference type="SAM" id="SignalP"/>
    </source>
</evidence>
<name>A0A7Y6NRI5_9BURK</name>
<feature type="chain" id="PRO_5031558472" evidence="1">
    <location>
        <begin position="26"/>
        <end position="312"/>
    </location>
</feature>
<evidence type="ECO:0000313" key="2">
    <source>
        <dbReference type="EMBL" id="NUZ07959.1"/>
    </source>
</evidence>
<dbReference type="SUPFAM" id="SSF69318">
    <property type="entry name" value="Integrin alpha N-terminal domain"/>
    <property type="match status" value="1"/>
</dbReference>
<reference evidence="2 3" key="1">
    <citation type="submission" date="2020-06" db="EMBL/GenBank/DDBJ databases">
        <title>Schlegella sp. ID0723 isolated from air conditioner.</title>
        <authorList>
            <person name="Kim D.Y."/>
            <person name="Kim D.-U."/>
        </authorList>
    </citation>
    <scope>NUCLEOTIDE SEQUENCE [LARGE SCALE GENOMIC DNA]</scope>
    <source>
        <strain evidence="2 3">ID0723</strain>
    </source>
</reference>
<keyword evidence="1" id="KW-0732">Signal</keyword>
<dbReference type="RefSeq" id="WP_176070798.1">
    <property type="nucleotide sequence ID" value="NZ_JABWMJ010000010.1"/>
</dbReference>
<dbReference type="EMBL" id="JABWMJ010000010">
    <property type="protein sequence ID" value="NUZ07959.1"/>
    <property type="molecule type" value="Genomic_DNA"/>
</dbReference>
<dbReference type="Proteomes" id="UP000529637">
    <property type="component" value="Unassembled WGS sequence"/>
</dbReference>
<protein>
    <submittedName>
        <fullName evidence="2">VCBS repeat-containing protein</fullName>
    </submittedName>
</protein>
<feature type="signal peptide" evidence="1">
    <location>
        <begin position="1"/>
        <end position="25"/>
    </location>
</feature>
<gene>
    <name evidence="2" type="ORF">HQN59_19525</name>
</gene>
<evidence type="ECO:0000313" key="3">
    <source>
        <dbReference type="Proteomes" id="UP000529637"/>
    </source>
</evidence>
<comment type="caution">
    <text evidence="2">The sequence shown here is derived from an EMBL/GenBank/DDBJ whole genome shotgun (WGS) entry which is preliminary data.</text>
</comment>
<dbReference type="InterPro" id="IPR028994">
    <property type="entry name" value="Integrin_alpha_N"/>
</dbReference>